<organism evidence="1 2">
    <name type="scientific">Spirosoma arboris</name>
    <dbReference type="NCBI Taxonomy" id="2682092"/>
    <lineage>
        <taxon>Bacteria</taxon>
        <taxon>Pseudomonadati</taxon>
        <taxon>Bacteroidota</taxon>
        <taxon>Cytophagia</taxon>
        <taxon>Cytophagales</taxon>
        <taxon>Cytophagaceae</taxon>
        <taxon>Spirosoma</taxon>
    </lineage>
</organism>
<evidence type="ECO:0000313" key="1">
    <source>
        <dbReference type="EMBL" id="MVM29282.1"/>
    </source>
</evidence>
<comment type="caution">
    <text evidence="1">The sequence shown here is derived from an EMBL/GenBank/DDBJ whole genome shotgun (WGS) entry which is preliminary data.</text>
</comment>
<gene>
    <name evidence="1" type="ORF">GO755_04500</name>
</gene>
<evidence type="ECO:0000313" key="2">
    <source>
        <dbReference type="Proteomes" id="UP000436006"/>
    </source>
</evidence>
<reference evidence="1 2" key="1">
    <citation type="submission" date="2019-12" db="EMBL/GenBank/DDBJ databases">
        <title>Spirosoma sp. HMF4905 genome sequencing and assembly.</title>
        <authorList>
            <person name="Kang H."/>
            <person name="Cha I."/>
            <person name="Kim H."/>
            <person name="Joh K."/>
        </authorList>
    </citation>
    <scope>NUCLEOTIDE SEQUENCE [LARGE SCALE GENOMIC DNA]</scope>
    <source>
        <strain evidence="1 2">HMF4905</strain>
    </source>
</reference>
<keyword evidence="2" id="KW-1185">Reference proteome</keyword>
<dbReference type="RefSeq" id="WP_157583516.1">
    <property type="nucleotide sequence ID" value="NZ_WPIN01000002.1"/>
</dbReference>
<sequence>MNIGKFALTADYFAGELEIILNFIVDCFQILKEKEKNIANDEEIIRNLLYARYLTNSSIKKQLDFTSGRFCAEPATIDKDTLKETGYLDLKVCLANHFNDDDIFFIIECKRLDGGNTLNREYVREGINRFITSQYPSHLSVNAMIGFCVTACDLDGLVTAPNGINYHINKWISPLTVQSLESYHWIDYFTSTYSSRHKISSSISETFSLYHVILDFSEVVT</sequence>
<dbReference type="AlphaFoldDB" id="A0A7K1S635"/>
<name>A0A7K1S635_9BACT</name>
<protein>
    <submittedName>
        <fullName evidence="1">Uncharacterized protein</fullName>
    </submittedName>
</protein>
<proteinExistence type="predicted"/>
<dbReference type="EMBL" id="WPIN01000002">
    <property type="protein sequence ID" value="MVM29282.1"/>
    <property type="molecule type" value="Genomic_DNA"/>
</dbReference>
<dbReference type="Proteomes" id="UP000436006">
    <property type="component" value="Unassembled WGS sequence"/>
</dbReference>
<accession>A0A7K1S635</accession>